<evidence type="ECO:0000259" key="3">
    <source>
        <dbReference type="PROSITE" id="PS50011"/>
    </source>
</evidence>
<name>A0AAV5VCN5_9BILA</name>
<sequence length="162" mass="17514">NATDAESEEAKEAQKSMMHEAQIMSFYTHEHVIQFHGIACDRPPVLVVMEFCAGGDLLSHLVKHGKKTDEREKMIYLFEGSRGMIFLHLKKCVHRDLAARNCLISSTGRIKIADFGLSKLIDEGENDGDGATAASSSNAGTCQVDGSGDAQEAACVLSSIGR</sequence>
<accession>A0AAV5VCN5</accession>
<dbReference type="InterPro" id="IPR011009">
    <property type="entry name" value="Kinase-like_dom_sf"/>
</dbReference>
<keyword evidence="5" id="KW-1185">Reference proteome</keyword>
<dbReference type="InterPro" id="IPR050198">
    <property type="entry name" value="Non-receptor_tyrosine_kinases"/>
</dbReference>
<evidence type="ECO:0000313" key="4">
    <source>
        <dbReference type="EMBL" id="GMT17461.1"/>
    </source>
</evidence>
<evidence type="ECO:0000256" key="2">
    <source>
        <dbReference type="ARBA" id="ARBA00022840"/>
    </source>
</evidence>
<dbReference type="GO" id="GO:0004713">
    <property type="term" value="F:protein tyrosine kinase activity"/>
    <property type="evidence" value="ECO:0007669"/>
    <property type="project" value="InterPro"/>
</dbReference>
<dbReference type="EMBL" id="BTSY01000003">
    <property type="protein sequence ID" value="GMT17461.1"/>
    <property type="molecule type" value="Genomic_DNA"/>
</dbReference>
<feature type="non-terminal residue" evidence="4">
    <location>
        <position position="162"/>
    </location>
</feature>
<dbReference type="SUPFAM" id="SSF56112">
    <property type="entry name" value="Protein kinase-like (PK-like)"/>
    <property type="match status" value="1"/>
</dbReference>
<evidence type="ECO:0000313" key="5">
    <source>
        <dbReference type="Proteomes" id="UP001432322"/>
    </source>
</evidence>
<dbReference type="Proteomes" id="UP001432322">
    <property type="component" value="Unassembled WGS sequence"/>
</dbReference>
<dbReference type="InterPro" id="IPR020635">
    <property type="entry name" value="Tyr_kinase_cat_dom"/>
</dbReference>
<dbReference type="GO" id="GO:0005524">
    <property type="term" value="F:ATP binding"/>
    <property type="evidence" value="ECO:0007669"/>
    <property type="project" value="UniProtKB-KW"/>
</dbReference>
<dbReference type="InterPro" id="IPR008266">
    <property type="entry name" value="Tyr_kinase_AS"/>
</dbReference>
<protein>
    <recommendedName>
        <fullName evidence="3">Protein kinase domain-containing protein</fullName>
    </recommendedName>
</protein>
<feature type="non-terminal residue" evidence="4">
    <location>
        <position position="1"/>
    </location>
</feature>
<dbReference type="SMART" id="SM00219">
    <property type="entry name" value="TyrKc"/>
    <property type="match status" value="1"/>
</dbReference>
<evidence type="ECO:0000256" key="1">
    <source>
        <dbReference type="ARBA" id="ARBA00022741"/>
    </source>
</evidence>
<dbReference type="Pfam" id="PF07714">
    <property type="entry name" value="PK_Tyr_Ser-Thr"/>
    <property type="match status" value="1"/>
</dbReference>
<dbReference type="InterPro" id="IPR001245">
    <property type="entry name" value="Ser-Thr/Tyr_kinase_cat_dom"/>
</dbReference>
<organism evidence="4 5">
    <name type="scientific">Pristionchus fissidentatus</name>
    <dbReference type="NCBI Taxonomy" id="1538716"/>
    <lineage>
        <taxon>Eukaryota</taxon>
        <taxon>Metazoa</taxon>
        <taxon>Ecdysozoa</taxon>
        <taxon>Nematoda</taxon>
        <taxon>Chromadorea</taxon>
        <taxon>Rhabditida</taxon>
        <taxon>Rhabditina</taxon>
        <taxon>Diplogasteromorpha</taxon>
        <taxon>Diplogasteroidea</taxon>
        <taxon>Neodiplogasteridae</taxon>
        <taxon>Pristionchus</taxon>
    </lineage>
</organism>
<dbReference type="Gene3D" id="1.10.510.10">
    <property type="entry name" value="Transferase(Phosphotransferase) domain 1"/>
    <property type="match status" value="1"/>
</dbReference>
<feature type="domain" description="Protein kinase" evidence="3">
    <location>
        <begin position="1"/>
        <end position="162"/>
    </location>
</feature>
<keyword evidence="2" id="KW-0067">ATP-binding</keyword>
<dbReference type="PROSITE" id="PS00109">
    <property type="entry name" value="PROTEIN_KINASE_TYR"/>
    <property type="match status" value="1"/>
</dbReference>
<dbReference type="AlphaFoldDB" id="A0AAV5VCN5"/>
<gene>
    <name evidence="4" type="ORF">PFISCL1PPCAC_8758</name>
</gene>
<comment type="caution">
    <text evidence="4">The sequence shown here is derived from an EMBL/GenBank/DDBJ whole genome shotgun (WGS) entry which is preliminary data.</text>
</comment>
<proteinExistence type="predicted"/>
<reference evidence="4" key="1">
    <citation type="submission" date="2023-10" db="EMBL/GenBank/DDBJ databases">
        <title>Genome assembly of Pristionchus species.</title>
        <authorList>
            <person name="Yoshida K."/>
            <person name="Sommer R.J."/>
        </authorList>
    </citation>
    <scope>NUCLEOTIDE SEQUENCE</scope>
    <source>
        <strain evidence="4">RS5133</strain>
    </source>
</reference>
<dbReference type="PROSITE" id="PS50011">
    <property type="entry name" value="PROTEIN_KINASE_DOM"/>
    <property type="match status" value="1"/>
</dbReference>
<dbReference type="InterPro" id="IPR000719">
    <property type="entry name" value="Prot_kinase_dom"/>
</dbReference>
<keyword evidence="1" id="KW-0547">Nucleotide-binding</keyword>
<dbReference type="PANTHER" id="PTHR24418">
    <property type="entry name" value="TYROSINE-PROTEIN KINASE"/>
    <property type="match status" value="1"/>
</dbReference>